<proteinExistence type="predicted"/>
<sequence length="86" mass="9932">MDPQQTWTEMLEALKRKEWDEAKELADALYEWIRKGGFPPVAVGDESLGKNWHKTIASFTCLVVANKVDDVKKRRNQRQTRTKGGE</sequence>
<comment type="caution">
    <text evidence="1">The sequence shown here is derived from an EMBL/GenBank/DDBJ whole genome shotgun (WGS) entry which is preliminary data.</text>
</comment>
<reference evidence="1 2" key="1">
    <citation type="journal article" date="2022" name="Syst. Appl. Microbiol.">
        <title>Rhodopirellula aestuarii sp. nov., a novel member of the genus Rhodopirellula isolated from brackish sediments collected in the Tagus River estuary, Portugal.</title>
        <authorList>
            <person name="Vitorino I.R."/>
            <person name="Klimek D."/>
            <person name="Calusinska M."/>
            <person name="Lobo-da-Cunha A."/>
            <person name="Vasconcelos V."/>
            <person name="Lage O.M."/>
        </authorList>
    </citation>
    <scope>NUCLEOTIDE SEQUENCE [LARGE SCALE GENOMIC DNA]</scope>
    <source>
        <strain evidence="1 2">ICT_H3.1</strain>
    </source>
</reference>
<dbReference type="RefSeq" id="WP_250929728.1">
    <property type="nucleotide sequence ID" value="NZ_JAMQBK010000039.1"/>
</dbReference>
<name>A0ABT0U5B3_9BACT</name>
<organism evidence="1 2">
    <name type="scientific">Aporhodopirellula aestuarii</name>
    <dbReference type="NCBI Taxonomy" id="2950107"/>
    <lineage>
        <taxon>Bacteria</taxon>
        <taxon>Pseudomonadati</taxon>
        <taxon>Planctomycetota</taxon>
        <taxon>Planctomycetia</taxon>
        <taxon>Pirellulales</taxon>
        <taxon>Pirellulaceae</taxon>
        <taxon>Aporhodopirellula</taxon>
    </lineage>
</organism>
<evidence type="ECO:0000313" key="1">
    <source>
        <dbReference type="EMBL" id="MCM2372103.1"/>
    </source>
</evidence>
<gene>
    <name evidence="1" type="ORF">NB063_15970</name>
</gene>
<dbReference type="EMBL" id="JAMQBK010000039">
    <property type="protein sequence ID" value="MCM2372103.1"/>
    <property type="molecule type" value="Genomic_DNA"/>
</dbReference>
<accession>A0ABT0U5B3</accession>
<protein>
    <submittedName>
        <fullName evidence="1">Uncharacterized protein</fullName>
    </submittedName>
</protein>
<dbReference type="Proteomes" id="UP001202961">
    <property type="component" value="Unassembled WGS sequence"/>
</dbReference>
<keyword evidence="2" id="KW-1185">Reference proteome</keyword>
<evidence type="ECO:0000313" key="2">
    <source>
        <dbReference type="Proteomes" id="UP001202961"/>
    </source>
</evidence>